<dbReference type="SUPFAM" id="SSF51905">
    <property type="entry name" value="FAD/NAD(P)-binding domain"/>
    <property type="match status" value="1"/>
</dbReference>
<dbReference type="Gene3D" id="3.50.50.60">
    <property type="entry name" value="FAD/NAD(P)-binding domain"/>
    <property type="match status" value="1"/>
</dbReference>
<reference evidence="3 4" key="1">
    <citation type="submission" date="2016-08" db="EMBL/GenBank/DDBJ databases">
        <authorList>
            <person name="Seilhamer J.J."/>
        </authorList>
    </citation>
    <scope>NUCLEOTIDE SEQUENCE [LARGE SCALE GENOMIC DNA]</scope>
    <source>
        <strain evidence="3 4">BRTC-1</strain>
    </source>
</reference>
<dbReference type="InterPro" id="IPR036188">
    <property type="entry name" value="FAD/NAD-bd_sf"/>
</dbReference>
<dbReference type="PRINTS" id="PR00420">
    <property type="entry name" value="RNGMNOXGNASE"/>
</dbReference>
<keyword evidence="1" id="KW-0812">Transmembrane</keyword>
<dbReference type="OrthoDB" id="9782160at2"/>
<evidence type="ECO:0000259" key="2">
    <source>
        <dbReference type="Pfam" id="PF01494"/>
    </source>
</evidence>
<feature type="domain" description="FAD-binding" evidence="2">
    <location>
        <begin position="10"/>
        <end position="345"/>
    </location>
</feature>
<dbReference type="PANTHER" id="PTHR46865">
    <property type="entry name" value="OXIDOREDUCTASE-RELATED"/>
    <property type="match status" value="1"/>
</dbReference>
<dbReference type="PANTHER" id="PTHR46865:SF8">
    <property type="entry name" value="POSSIBLE OXIDOREDUCTASE"/>
    <property type="match status" value="1"/>
</dbReference>
<dbReference type="RefSeq" id="WP_067557551.1">
    <property type="nucleotide sequence ID" value="NZ_CP016895.1"/>
</dbReference>
<organism evidence="3 4">
    <name type="scientific">Acinetobacter larvae</name>
    <dbReference type="NCBI Taxonomy" id="1789224"/>
    <lineage>
        <taxon>Bacteria</taxon>
        <taxon>Pseudomonadati</taxon>
        <taxon>Pseudomonadota</taxon>
        <taxon>Gammaproteobacteria</taxon>
        <taxon>Moraxellales</taxon>
        <taxon>Moraxellaceae</taxon>
        <taxon>Acinetobacter</taxon>
    </lineage>
</organism>
<dbReference type="AlphaFoldDB" id="A0A1B2M2E3"/>
<keyword evidence="1" id="KW-1133">Transmembrane helix</keyword>
<evidence type="ECO:0000313" key="3">
    <source>
        <dbReference type="EMBL" id="AOA59358.1"/>
    </source>
</evidence>
<dbReference type="Proteomes" id="UP000093391">
    <property type="component" value="Chromosome"/>
</dbReference>
<evidence type="ECO:0000256" key="1">
    <source>
        <dbReference type="SAM" id="Phobius"/>
    </source>
</evidence>
<protein>
    <submittedName>
        <fullName evidence="3">Oxidoreductase</fullName>
    </submittedName>
</protein>
<dbReference type="Pfam" id="PF01494">
    <property type="entry name" value="FAD_binding_3"/>
    <property type="match status" value="1"/>
</dbReference>
<dbReference type="STRING" id="1789224.BFG52_13995"/>
<dbReference type="EMBL" id="CP016895">
    <property type="protein sequence ID" value="AOA59358.1"/>
    <property type="molecule type" value="Genomic_DNA"/>
</dbReference>
<evidence type="ECO:0000313" key="4">
    <source>
        <dbReference type="Proteomes" id="UP000093391"/>
    </source>
</evidence>
<name>A0A1B2M2E3_9GAMM</name>
<dbReference type="InterPro" id="IPR051704">
    <property type="entry name" value="FAD_aromatic-hydroxylase"/>
</dbReference>
<sequence length="435" mass="48730">MPTTTSLHFAIIGAGTAGLAAAIVLAKLNIRVSLYEQAPRLAPVGAGLLLQPAGLAVFEHLGLLTQVQQLTAEISGLKGCLPDGRLVVDSHYSQADTAYYGLGIHRASLCHVLQQGLLPYRDLIDCHFNTRIQRIEEQSQHVLLHGEVISQQPTQQSSQAFQQVHDAVFIANGARSQLRPAAWVKIEQVYPWGAAWCIVPEQQDHTLFEQKILHQYYAGAQVMLGILPSGCIPHAPTQRLSSIFWSMPSKQLPAFIQQHDHEVWLQQIAQHWPKVAQHLAQIWQHSAQPPQWLAAEYRDVVLKRFGMGRIGLIGDAAHAMSPQLGQGANMALLDAWALGQAIQQARQHEQMDWAKLWQHYHLLRQPSTAFYQTLSRLLTPLYQSHSRSAGYFRDVCFPLMNQIPYLQRQMALTIAGLKRNALQQFSYADIAKTCR</sequence>
<accession>A0A1B2M2E3</accession>
<dbReference type="GO" id="GO:0071949">
    <property type="term" value="F:FAD binding"/>
    <property type="evidence" value="ECO:0007669"/>
    <property type="project" value="InterPro"/>
</dbReference>
<dbReference type="KEGG" id="ala:BFG52_13995"/>
<keyword evidence="1" id="KW-0472">Membrane</keyword>
<proteinExistence type="predicted"/>
<feature type="transmembrane region" description="Helical" evidence="1">
    <location>
        <begin position="6"/>
        <end position="26"/>
    </location>
</feature>
<gene>
    <name evidence="3" type="ORF">BFG52_13995</name>
</gene>
<dbReference type="InterPro" id="IPR002938">
    <property type="entry name" value="FAD-bd"/>
</dbReference>
<keyword evidence="4" id="KW-1185">Reference proteome</keyword>